<evidence type="ECO:0000313" key="1">
    <source>
        <dbReference type="EMBL" id="KKN19618.1"/>
    </source>
</evidence>
<sequence>MRVISINNNLIGKLVYFEKPIFELNKILDFQEEFTIYLEDLTSMKFSNPLIEPVDPTKVLSKEHPTLRFKYAFFQNKTFDYLDNVAIGFGEKGYYYDIYLKFKDSQNNFSVEDLIPVVNEMDNFSRIVEKEMEEYYFLKPVNVNKIEVSNFMMFLEFNEPLDSILNTKISSILNSLAKTSEKIIHGVENKVNFNFRLDFYPKIIEEGLFNINPNDIIVKQRILTFSRDLTKPNKNQYAIRMRGLPIKECFNFLQTIGNLVD</sequence>
<dbReference type="EMBL" id="LAZR01003318">
    <property type="protein sequence ID" value="KKN19618.1"/>
    <property type="molecule type" value="Genomic_DNA"/>
</dbReference>
<dbReference type="AlphaFoldDB" id="A0A0F9RQL3"/>
<name>A0A0F9RQL3_9ZZZZ</name>
<gene>
    <name evidence="1" type="ORF">LCGC14_0943910</name>
</gene>
<comment type="caution">
    <text evidence="1">The sequence shown here is derived from an EMBL/GenBank/DDBJ whole genome shotgun (WGS) entry which is preliminary data.</text>
</comment>
<organism evidence="1">
    <name type="scientific">marine sediment metagenome</name>
    <dbReference type="NCBI Taxonomy" id="412755"/>
    <lineage>
        <taxon>unclassified sequences</taxon>
        <taxon>metagenomes</taxon>
        <taxon>ecological metagenomes</taxon>
    </lineage>
</organism>
<accession>A0A0F9RQL3</accession>
<protein>
    <submittedName>
        <fullName evidence="1">Uncharacterized protein</fullName>
    </submittedName>
</protein>
<reference evidence="1" key="1">
    <citation type="journal article" date="2015" name="Nature">
        <title>Complex archaea that bridge the gap between prokaryotes and eukaryotes.</title>
        <authorList>
            <person name="Spang A."/>
            <person name="Saw J.H."/>
            <person name="Jorgensen S.L."/>
            <person name="Zaremba-Niedzwiedzka K."/>
            <person name="Martijn J."/>
            <person name="Lind A.E."/>
            <person name="van Eijk R."/>
            <person name="Schleper C."/>
            <person name="Guy L."/>
            <person name="Ettema T.J."/>
        </authorList>
    </citation>
    <scope>NUCLEOTIDE SEQUENCE</scope>
</reference>
<proteinExistence type="predicted"/>